<name>A0A417XUK5_9ACTN</name>
<evidence type="ECO:0000313" key="3">
    <source>
        <dbReference type="Proteomes" id="UP000283644"/>
    </source>
</evidence>
<keyword evidence="3" id="KW-1185">Reference proteome</keyword>
<dbReference type="Proteomes" id="UP000283644">
    <property type="component" value="Unassembled WGS sequence"/>
</dbReference>
<evidence type="ECO:0000256" key="1">
    <source>
        <dbReference type="SAM" id="SignalP"/>
    </source>
</evidence>
<proteinExistence type="predicted"/>
<comment type="caution">
    <text evidence="2">The sequence shown here is derived from an EMBL/GenBank/DDBJ whole genome shotgun (WGS) entry which is preliminary data.</text>
</comment>
<keyword evidence="1" id="KW-0732">Signal</keyword>
<dbReference type="InterPro" id="IPR015943">
    <property type="entry name" value="WD40/YVTN_repeat-like_dom_sf"/>
</dbReference>
<feature type="chain" id="PRO_5019069382" evidence="1">
    <location>
        <begin position="24"/>
        <end position="535"/>
    </location>
</feature>
<dbReference type="Gene3D" id="2.130.10.10">
    <property type="entry name" value="YVTN repeat-like/Quinoprotein amine dehydrogenase"/>
    <property type="match status" value="1"/>
</dbReference>
<feature type="signal peptide" evidence="1">
    <location>
        <begin position="1"/>
        <end position="23"/>
    </location>
</feature>
<gene>
    <name evidence="2" type="ORF">D0Z08_26105</name>
</gene>
<protein>
    <submittedName>
        <fullName evidence="2">Uncharacterized protein</fullName>
    </submittedName>
</protein>
<sequence length="535" mass="58426">MTLCAVGALVVVTVPAVPSSTYADSGPIYGGVRGFAVDVERDRIYVSAFQDGAAELLVTSPRGEVIASVDGIAGTGQPVMSNDGSMVLMALPGQDAVAVVDSATLSTRTVDTGPGTCPSQITETGGGFWVLVGCSEHWDSVAHVDLESGHLRPFTVEGWPEHRPTITASPALPDTLVLASAEPARIDLLTASATGVPSLSIRASREVAPGGERPVAAVSPDGTRIVVSSETRFLDLSSDSLETMSESSVANGHTAANVAFRYDGWRADVHYSYAGSHNAYIVVMRRPDGSEFRRFKVPTGLTEGAFDFSRSFAWGSRHLYAVVANTLRVFEQRLPSGLRIRLDQERYELGDVANVRVRLQSDSPNRRVSLYATQYGGDRRLVTSADVDEDGYLHAQLRVRRNTELEAHFDGDADNEDATVGRLARVEQPIRTWLKGYRRMSGRYAVYGASDRTRVVADPLDGQPRDFLCFRVYTAEDTGWTYWYTDCGHLDQSLTTSARLRTSLVGDRVRVRAEWEGKRGFATSLGPWKYYRVVR</sequence>
<dbReference type="EMBL" id="QXGH01000035">
    <property type="protein sequence ID" value="RHW24194.1"/>
    <property type="molecule type" value="Genomic_DNA"/>
</dbReference>
<accession>A0A417XUK5</accession>
<reference evidence="2 3" key="1">
    <citation type="submission" date="2018-09" db="EMBL/GenBank/DDBJ databases">
        <title>Genome sequencing of Nocardioides immobilis CCTCC AB 2017083 for comparison to Nocardioides silvaticus.</title>
        <authorList>
            <person name="Li C."/>
            <person name="Wang G."/>
        </authorList>
    </citation>
    <scope>NUCLEOTIDE SEQUENCE [LARGE SCALE GENOMIC DNA]</scope>
    <source>
        <strain evidence="2 3">CCTCC AB 2017083</strain>
    </source>
</reference>
<evidence type="ECO:0000313" key="2">
    <source>
        <dbReference type="EMBL" id="RHW24194.1"/>
    </source>
</evidence>
<dbReference type="AlphaFoldDB" id="A0A417XUK5"/>
<dbReference type="SUPFAM" id="SSF75011">
    <property type="entry name" value="3-carboxy-cis,cis-mucoante lactonizing enzyme"/>
    <property type="match status" value="1"/>
</dbReference>
<organism evidence="2 3">
    <name type="scientific">Nocardioides immobilis</name>
    <dbReference type="NCBI Taxonomy" id="2049295"/>
    <lineage>
        <taxon>Bacteria</taxon>
        <taxon>Bacillati</taxon>
        <taxon>Actinomycetota</taxon>
        <taxon>Actinomycetes</taxon>
        <taxon>Propionibacteriales</taxon>
        <taxon>Nocardioidaceae</taxon>
        <taxon>Nocardioides</taxon>
    </lineage>
</organism>